<name>A0A2H0C439_9BACT</name>
<evidence type="ECO:0000313" key="4">
    <source>
        <dbReference type="Proteomes" id="UP000230802"/>
    </source>
</evidence>
<dbReference type="Pfam" id="PF00963">
    <property type="entry name" value="Cohesin"/>
    <property type="match status" value="1"/>
</dbReference>
<evidence type="ECO:0000313" key="3">
    <source>
        <dbReference type="EMBL" id="PIP64672.1"/>
    </source>
</evidence>
<dbReference type="NCBIfam" id="TIGR01167">
    <property type="entry name" value="LPXTG_anchor"/>
    <property type="match status" value="1"/>
</dbReference>
<reference evidence="3 4" key="1">
    <citation type="submission" date="2017-09" db="EMBL/GenBank/DDBJ databases">
        <title>Depth-based differentiation of microbial function through sediment-hosted aquifers and enrichment of novel symbionts in the deep terrestrial subsurface.</title>
        <authorList>
            <person name="Probst A.J."/>
            <person name="Ladd B."/>
            <person name="Jarett J.K."/>
            <person name="Geller-Mcgrath D.E."/>
            <person name="Sieber C.M."/>
            <person name="Emerson J.B."/>
            <person name="Anantharaman K."/>
            <person name="Thomas B.C."/>
            <person name="Malmstrom R."/>
            <person name="Stieglmeier M."/>
            <person name="Klingl A."/>
            <person name="Woyke T."/>
            <person name="Ryan C.M."/>
            <person name="Banfield J.F."/>
        </authorList>
    </citation>
    <scope>NUCLEOTIDE SEQUENCE [LARGE SCALE GENOMIC DNA]</scope>
    <source>
        <strain evidence="3">CG22_combo_CG10-13_8_21_14_all_33_16</strain>
    </source>
</reference>
<dbReference type="InterPro" id="IPR008965">
    <property type="entry name" value="CBM2/CBM3_carb-bd_dom_sf"/>
</dbReference>
<evidence type="ECO:0000259" key="2">
    <source>
        <dbReference type="Pfam" id="PF00963"/>
    </source>
</evidence>
<keyword evidence="1" id="KW-0812">Transmembrane</keyword>
<dbReference type="GO" id="GO:0030246">
    <property type="term" value="F:carbohydrate binding"/>
    <property type="evidence" value="ECO:0007669"/>
    <property type="project" value="InterPro"/>
</dbReference>
<feature type="transmembrane region" description="Helical" evidence="1">
    <location>
        <begin position="169"/>
        <end position="189"/>
    </location>
</feature>
<dbReference type="AlphaFoldDB" id="A0A2H0C439"/>
<dbReference type="InterPro" id="IPR002102">
    <property type="entry name" value="Cohesin_dom"/>
</dbReference>
<feature type="domain" description="Cohesin" evidence="2">
    <location>
        <begin position="45"/>
        <end position="129"/>
    </location>
</feature>
<sequence length="210" mass="22610">MSRLLRIVPVFFSVIFCLVFLFILRIQPAFAIKYDLIPPSGELTRGQQIQFTINIDSEGTSIATTQIGMTYETTVLEYVSTVPGDAMGTVSVSQLESGKILFSGTNPGGFSGAGTFAYVNFKIIAAVPGETQLCVLWAPQTNPTTPPTQPTIAPQPTALPRTGEIKNQIGYLAGGALFGLIGLGGAIYLNRNRYQRVSPKKSHPHKKSSD</sequence>
<evidence type="ECO:0000256" key="1">
    <source>
        <dbReference type="SAM" id="Phobius"/>
    </source>
</evidence>
<accession>A0A2H0C439</accession>
<protein>
    <recommendedName>
        <fullName evidence="2">Cohesin domain-containing protein</fullName>
    </recommendedName>
</protein>
<dbReference type="GO" id="GO:0000272">
    <property type="term" value="P:polysaccharide catabolic process"/>
    <property type="evidence" value="ECO:0007669"/>
    <property type="project" value="InterPro"/>
</dbReference>
<keyword evidence="1" id="KW-0472">Membrane</keyword>
<dbReference type="SUPFAM" id="SSF49384">
    <property type="entry name" value="Carbohydrate-binding domain"/>
    <property type="match status" value="1"/>
</dbReference>
<comment type="caution">
    <text evidence="3">The sequence shown here is derived from an EMBL/GenBank/DDBJ whole genome shotgun (WGS) entry which is preliminary data.</text>
</comment>
<organism evidence="3 4">
    <name type="scientific">Candidatus Roizmanbacteria bacterium CG22_combo_CG10-13_8_21_14_all_33_16</name>
    <dbReference type="NCBI Taxonomy" id="1974859"/>
    <lineage>
        <taxon>Bacteria</taxon>
        <taxon>Candidatus Roizmaniibacteriota</taxon>
    </lineage>
</organism>
<dbReference type="CDD" id="cd08547">
    <property type="entry name" value="Type_II_cohesin"/>
    <property type="match status" value="1"/>
</dbReference>
<dbReference type="EMBL" id="PCTD01000053">
    <property type="protein sequence ID" value="PIP64672.1"/>
    <property type="molecule type" value="Genomic_DNA"/>
</dbReference>
<keyword evidence="1" id="KW-1133">Transmembrane helix</keyword>
<dbReference type="Proteomes" id="UP000230802">
    <property type="component" value="Unassembled WGS sequence"/>
</dbReference>
<gene>
    <name evidence="3" type="ORF">COW96_01240</name>
</gene>
<dbReference type="Gene3D" id="2.60.40.680">
    <property type="match status" value="1"/>
</dbReference>
<proteinExistence type="predicted"/>